<protein>
    <recommendedName>
        <fullName evidence="2">Cytochrome c-type biogenesis protein CcmF C-terminal domain-containing protein</fullName>
    </recommendedName>
</protein>
<gene>
    <name evidence="3" type="ORF">H9L13_08335</name>
</gene>
<evidence type="ECO:0000259" key="2">
    <source>
        <dbReference type="Pfam" id="PF16327"/>
    </source>
</evidence>
<keyword evidence="4" id="KW-1185">Reference proteome</keyword>
<keyword evidence="1" id="KW-0812">Transmembrane</keyword>
<keyword evidence="1" id="KW-0472">Membrane</keyword>
<reference evidence="3 4" key="1">
    <citation type="submission" date="2020-08" db="EMBL/GenBank/DDBJ databases">
        <title>Genome sequence of Sphingomonas lutea KCTC 23642T.</title>
        <authorList>
            <person name="Hyun D.-W."/>
            <person name="Bae J.-W."/>
        </authorList>
    </citation>
    <scope>NUCLEOTIDE SEQUENCE [LARGE SCALE GENOMIC DNA]</scope>
    <source>
        <strain evidence="3 4">KCTC 23642</strain>
    </source>
</reference>
<feature type="transmembrane region" description="Helical" evidence="1">
    <location>
        <begin position="36"/>
        <end position="64"/>
    </location>
</feature>
<proteinExistence type="predicted"/>
<feature type="transmembrane region" description="Helical" evidence="1">
    <location>
        <begin position="85"/>
        <end position="104"/>
    </location>
</feature>
<feature type="domain" description="Cytochrome c-type biogenesis protein CcmF C-terminal" evidence="2">
    <location>
        <begin position="125"/>
        <end position="351"/>
    </location>
</feature>
<feature type="transmembrane region" description="Helical" evidence="1">
    <location>
        <begin position="178"/>
        <end position="195"/>
    </location>
</feature>
<feature type="transmembrane region" description="Helical" evidence="1">
    <location>
        <begin position="116"/>
        <end position="134"/>
    </location>
</feature>
<sequence length="372" mass="38570">MIHQSALAALGLSGALAFVLLGVALSRSDADGGVEIAPIAIACAILAAPAVLLGISVTAVYMLVLATGVAVLARSRFSRAGQRGANILLSGIMGGLTVLFWLPPEAFATAQSAESLVMNGGLAVLAVAAAMAIFHDQRTRRRLAVAARPWALAAWSLLTLALLLGMVGSFALPSIPAAIGWSVASVTLHVIAVRGRRQRSLASAQQWGAAIAHGGVALALAGLIASLALAETRSLTLQEGQRGAIGPWLVQLNGITPAAGEGWVALEAELEASRGAGAQRLKPQQRYALGTAQPTAAVPAAHSLAVGRLGATLGPRQSDGGWPIRLTWRPFLGVVWAGLGLALIGAFTIAAARGWRWWRRRPETDFRRRSYA</sequence>
<dbReference type="EMBL" id="CP060718">
    <property type="protein sequence ID" value="QNN66695.1"/>
    <property type="molecule type" value="Genomic_DNA"/>
</dbReference>
<feature type="transmembrane region" description="Helical" evidence="1">
    <location>
        <begin position="150"/>
        <end position="172"/>
    </location>
</feature>
<evidence type="ECO:0000313" key="3">
    <source>
        <dbReference type="EMBL" id="QNN66695.1"/>
    </source>
</evidence>
<keyword evidence="1" id="KW-1133">Transmembrane helix</keyword>
<dbReference type="KEGG" id="slut:H9L13_08335"/>
<evidence type="ECO:0000256" key="1">
    <source>
        <dbReference type="SAM" id="Phobius"/>
    </source>
</evidence>
<dbReference type="AlphaFoldDB" id="A0A7G9SFS0"/>
<name>A0A7G9SFS0_9SPHN</name>
<dbReference type="Pfam" id="PF16327">
    <property type="entry name" value="CcmF_C"/>
    <property type="match status" value="1"/>
</dbReference>
<dbReference type="InterPro" id="IPR032523">
    <property type="entry name" value="CcmF_C"/>
</dbReference>
<dbReference type="RefSeq" id="WP_187537287.1">
    <property type="nucleotide sequence ID" value="NZ_BAABJT010000001.1"/>
</dbReference>
<feature type="transmembrane region" description="Helical" evidence="1">
    <location>
        <begin position="207"/>
        <end position="230"/>
    </location>
</feature>
<organism evidence="3 4">
    <name type="scientific">Sphingomonas lutea</name>
    <dbReference type="NCBI Taxonomy" id="1045317"/>
    <lineage>
        <taxon>Bacteria</taxon>
        <taxon>Pseudomonadati</taxon>
        <taxon>Pseudomonadota</taxon>
        <taxon>Alphaproteobacteria</taxon>
        <taxon>Sphingomonadales</taxon>
        <taxon>Sphingomonadaceae</taxon>
        <taxon>Sphingomonas</taxon>
    </lineage>
</organism>
<accession>A0A7G9SFS0</accession>
<evidence type="ECO:0000313" key="4">
    <source>
        <dbReference type="Proteomes" id="UP000515971"/>
    </source>
</evidence>
<dbReference type="Proteomes" id="UP000515971">
    <property type="component" value="Chromosome"/>
</dbReference>
<feature type="transmembrane region" description="Helical" evidence="1">
    <location>
        <begin position="331"/>
        <end position="352"/>
    </location>
</feature>